<organism evidence="10 11">
    <name type="scientific">Aspergillus ruber (strain CBS 135680)</name>
    <dbReference type="NCBI Taxonomy" id="1388766"/>
    <lineage>
        <taxon>Eukaryota</taxon>
        <taxon>Fungi</taxon>
        <taxon>Dikarya</taxon>
        <taxon>Ascomycota</taxon>
        <taxon>Pezizomycotina</taxon>
        <taxon>Eurotiomycetes</taxon>
        <taxon>Eurotiomycetidae</taxon>
        <taxon>Eurotiales</taxon>
        <taxon>Aspergillaceae</taxon>
        <taxon>Aspergillus</taxon>
        <taxon>Aspergillus subgen. Aspergillus</taxon>
    </lineage>
</organism>
<gene>
    <name evidence="10" type="ORF">EURHEDRAFT_467413</name>
</gene>
<dbReference type="PRINTS" id="PR00463">
    <property type="entry name" value="EP450I"/>
</dbReference>
<accession>A0A017S140</accession>
<dbReference type="GO" id="GO:0005506">
    <property type="term" value="F:iron ion binding"/>
    <property type="evidence" value="ECO:0007669"/>
    <property type="project" value="InterPro"/>
</dbReference>
<evidence type="ECO:0000256" key="7">
    <source>
        <dbReference type="ARBA" id="ARBA00023004"/>
    </source>
</evidence>
<dbReference type="GeneID" id="63700302"/>
<keyword evidence="6" id="KW-0560">Oxidoreductase</keyword>
<keyword evidence="7 9" id="KW-0408">Iron</keyword>
<evidence type="ECO:0000256" key="1">
    <source>
        <dbReference type="ARBA" id="ARBA00001971"/>
    </source>
</evidence>
<evidence type="ECO:0000256" key="3">
    <source>
        <dbReference type="ARBA" id="ARBA00010617"/>
    </source>
</evidence>
<keyword evidence="11" id="KW-1185">Reference proteome</keyword>
<name>A0A017S140_ASPRC</name>
<evidence type="ECO:0000256" key="8">
    <source>
        <dbReference type="ARBA" id="ARBA00023033"/>
    </source>
</evidence>
<protein>
    <submittedName>
        <fullName evidence="10">Putative cytochrome P450</fullName>
    </submittedName>
</protein>
<dbReference type="InterPro" id="IPR002401">
    <property type="entry name" value="Cyt_P450_E_grp-I"/>
</dbReference>
<dbReference type="HOGENOM" id="CLU_020492_1_0_1"/>
<comment type="cofactor">
    <cofactor evidence="1 9">
        <name>heme</name>
        <dbReference type="ChEBI" id="CHEBI:30413"/>
    </cofactor>
</comment>
<dbReference type="PRINTS" id="PR00385">
    <property type="entry name" value="P450"/>
</dbReference>
<dbReference type="PANTHER" id="PTHR24305:SF107">
    <property type="entry name" value="P450, PUTATIVE (EUROFUNG)-RELATED"/>
    <property type="match status" value="1"/>
</dbReference>
<dbReference type="InterPro" id="IPR001128">
    <property type="entry name" value="Cyt_P450"/>
</dbReference>
<comment type="similarity">
    <text evidence="3">Belongs to the cytochrome P450 family.</text>
</comment>
<dbReference type="PANTHER" id="PTHR24305">
    <property type="entry name" value="CYTOCHROME P450"/>
    <property type="match status" value="1"/>
</dbReference>
<reference evidence="11" key="1">
    <citation type="journal article" date="2014" name="Nat. Commun.">
        <title>Genomic adaptations of the halophilic Dead Sea filamentous fungus Eurotium rubrum.</title>
        <authorList>
            <person name="Kis-Papo T."/>
            <person name="Weig A.R."/>
            <person name="Riley R."/>
            <person name="Persoh D."/>
            <person name="Salamov A."/>
            <person name="Sun H."/>
            <person name="Lipzen A."/>
            <person name="Wasser S.P."/>
            <person name="Rambold G."/>
            <person name="Grigoriev I.V."/>
            <person name="Nevo E."/>
        </authorList>
    </citation>
    <scope>NUCLEOTIDE SEQUENCE [LARGE SCALE GENOMIC DNA]</scope>
    <source>
        <strain evidence="11">CBS 135680</strain>
    </source>
</reference>
<dbReference type="AlphaFoldDB" id="A0A017S140"/>
<dbReference type="Pfam" id="PF00067">
    <property type="entry name" value="p450"/>
    <property type="match status" value="1"/>
</dbReference>
<dbReference type="Gene3D" id="1.10.630.10">
    <property type="entry name" value="Cytochrome P450"/>
    <property type="match status" value="1"/>
</dbReference>
<dbReference type="STRING" id="1388766.A0A017S140"/>
<evidence type="ECO:0000256" key="2">
    <source>
        <dbReference type="ARBA" id="ARBA00005179"/>
    </source>
</evidence>
<keyword evidence="4 9" id="KW-0349">Heme</keyword>
<dbReference type="GO" id="GO:0016705">
    <property type="term" value="F:oxidoreductase activity, acting on paired donors, with incorporation or reduction of molecular oxygen"/>
    <property type="evidence" value="ECO:0007669"/>
    <property type="project" value="InterPro"/>
</dbReference>
<evidence type="ECO:0000256" key="9">
    <source>
        <dbReference type="PIRSR" id="PIRSR602401-1"/>
    </source>
</evidence>
<evidence type="ECO:0000256" key="4">
    <source>
        <dbReference type="ARBA" id="ARBA00022617"/>
    </source>
</evidence>
<dbReference type="GO" id="GO:0004497">
    <property type="term" value="F:monooxygenase activity"/>
    <property type="evidence" value="ECO:0007669"/>
    <property type="project" value="UniProtKB-KW"/>
</dbReference>
<evidence type="ECO:0000313" key="10">
    <source>
        <dbReference type="EMBL" id="EYE90349.1"/>
    </source>
</evidence>
<sequence>MLLLLMVAVFALLVYPLWRLHKQRSLFKNLPGPPHHAIWGHFLIMRDMAANLPPNTTPHLLTHLMRERYGLGDFFYLDLWPLAPPQLVILHSDLAAHVTQKLNMPKESGMIRQWTGHLLGDKSIVTTNGHDWLVARKSFSPGFQPRKILQRIPDTVDDTLEFCEVLRDRARTGEVFEMVEVCARMVFNVSAKVILRNNCSSQREDDEFLDLFRKQVSLCPQDFWSRYLYDISPRRHYQKWKHGRALDRYVGRVVDERIANPPGVDEKGKSIPSHIIDDAIAFNRQKNGLNNQTAPLDEETREMLITSIKTLIFAGHDTSASTLCYTYAALSNHPDVLHRVRMEHDHVFGKDPAAAAHLLKQDPNLLNSIPYTLAAIKEALRLWPPTGLSPRCGHPNQTITTPDGQAHPTHPFVVMINNFAIMHREDLFKDADRFYPERHLVTDPTDPYFVPRNSWRPFEKGVRTCLGQTLALMQLKMALVMTLRSFDFELAYENGRYMYQLLDLTAKPSEGLPTKVRMRVN</sequence>
<dbReference type="GO" id="GO:0020037">
    <property type="term" value="F:heme binding"/>
    <property type="evidence" value="ECO:0007669"/>
    <property type="project" value="InterPro"/>
</dbReference>
<feature type="binding site" description="axial binding residue" evidence="9">
    <location>
        <position position="465"/>
    </location>
    <ligand>
        <name>heme</name>
        <dbReference type="ChEBI" id="CHEBI:30413"/>
    </ligand>
    <ligandPart>
        <name>Fe</name>
        <dbReference type="ChEBI" id="CHEBI:18248"/>
    </ligandPart>
</feature>
<keyword evidence="8" id="KW-0503">Monooxygenase</keyword>
<dbReference type="CDD" id="cd11051">
    <property type="entry name" value="CYP59-like"/>
    <property type="match status" value="1"/>
</dbReference>
<comment type="pathway">
    <text evidence="2">Secondary metabolite biosynthesis.</text>
</comment>
<dbReference type="InterPro" id="IPR036396">
    <property type="entry name" value="Cyt_P450_sf"/>
</dbReference>
<keyword evidence="5 9" id="KW-0479">Metal-binding</keyword>
<proteinExistence type="inferred from homology"/>
<dbReference type="Proteomes" id="UP000019804">
    <property type="component" value="Unassembled WGS sequence"/>
</dbReference>
<evidence type="ECO:0000256" key="6">
    <source>
        <dbReference type="ARBA" id="ARBA00023002"/>
    </source>
</evidence>
<evidence type="ECO:0000256" key="5">
    <source>
        <dbReference type="ARBA" id="ARBA00022723"/>
    </source>
</evidence>
<evidence type="ECO:0000313" key="11">
    <source>
        <dbReference type="Proteomes" id="UP000019804"/>
    </source>
</evidence>
<dbReference type="InterPro" id="IPR050121">
    <property type="entry name" value="Cytochrome_P450_monoxygenase"/>
</dbReference>
<dbReference type="OrthoDB" id="10029320at2759"/>
<dbReference type="EMBL" id="KK088461">
    <property type="protein sequence ID" value="EYE90349.1"/>
    <property type="molecule type" value="Genomic_DNA"/>
</dbReference>
<dbReference type="RefSeq" id="XP_040634039.1">
    <property type="nucleotide sequence ID" value="XM_040785178.1"/>
</dbReference>
<dbReference type="SUPFAM" id="SSF48264">
    <property type="entry name" value="Cytochrome P450"/>
    <property type="match status" value="1"/>
</dbReference>